<dbReference type="RefSeq" id="WP_009525076.1">
    <property type="nucleotide sequence ID" value="NZ_JH414549.1"/>
</dbReference>
<sequence length="402" mass="47351">MDIRGFKALRPKADFVKDFSTLPYDVVNDTQVKTAIQNNTNLFFKVIKTDSLYDENIYEKARENLEQLKKENLLIQDEKKSFYIYQEIFKDINQTGIVATINIDEYIKGNVKKHEKTLKEKEIDRINNFYTCKANTEPVFLFQNRNAEIEKIIYNTKLTKQKEYDFISEDNVRHILWKIDDETVVNKLESLFKKVNSLYIADGHHRTASSIDVALKIRQENPAYDKNSEFNYFMAVIFFEDELKILPYNRIIKSLEKYDIENILKEIKTNFKVQLYDKVTFPTEKHSFTMILNNKIYKLTANKSIIDEKDPINSLDTIILHKNIIEPLFKITDIKNEDDIEFVGGTNALKNIDELKNGNIVFLMYPTQIEQIKNISDIDAIMPPKSTWFEPKLRSGLFIHEF</sequence>
<evidence type="ECO:0000313" key="2">
    <source>
        <dbReference type="Proteomes" id="UP000006437"/>
    </source>
</evidence>
<dbReference type="HOGENOM" id="CLU_031277_0_0_9"/>
<dbReference type="PIRSF" id="PIRSF033563">
    <property type="entry name" value="UCP033563"/>
    <property type="match status" value="1"/>
</dbReference>
<name>G9X384_9FIRM</name>
<reference evidence="1 2" key="1">
    <citation type="submission" date="2011-08" db="EMBL/GenBank/DDBJ databases">
        <title>The Genome Sequence of Eubacteriaceae bacterium ACC19a.</title>
        <authorList>
            <consortium name="The Broad Institute Genome Sequencing Platform"/>
            <person name="Earl A."/>
            <person name="Ward D."/>
            <person name="Feldgarden M."/>
            <person name="Gevers D."/>
            <person name="Sizova M."/>
            <person name="Hazen A."/>
            <person name="Epstein S."/>
            <person name="Young S.K."/>
            <person name="Zeng Q."/>
            <person name="Gargeya S."/>
            <person name="Fitzgerald M."/>
            <person name="Haas B."/>
            <person name="Abouelleil A."/>
            <person name="Alvarado L."/>
            <person name="Arachchi H.M."/>
            <person name="Berlin A."/>
            <person name="Brown A."/>
            <person name="Chapman S.B."/>
            <person name="Chen Z."/>
            <person name="Dunbar C."/>
            <person name="Freedman E."/>
            <person name="Gearin G."/>
            <person name="Gellesch M."/>
            <person name="Goldberg J."/>
            <person name="Griggs A."/>
            <person name="Gujja S."/>
            <person name="Heiman D."/>
            <person name="Howarth C."/>
            <person name="Larson L."/>
            <person name="Lui A."/>
            <person name="MacDonald P.J.P."/>
            <person name="Montmayeur A."/>
            <person name="Murphy C."/>
            <person name="Neiman D."/>
            <person name="Pearson M."/>
            <person name="Priest M."/>
            <person name="Roberts A."/>
            <person name="Saif S."/>
            <person name="Shea T."/>
            <person name="Shenoy N."/>
            <person name="Sisk P."/>
            <person name="Stolte C."/>
            <person name="Sykes S."/>
            <person name="Wortman J."/>
            <person name="Nusbaum C."/>
            <person name="Birren B."/>
        </authorList>
    </citation>
    <scope>NUCLEOTIDE SEQUENCE [LARGE SCALE GENOMIC DNA]</scope>
    <source>
        <strain evidence="1 2">ACC19a</strain>
    </source>
</reference>
<dbReference type="BioCyc" id="EBAC796937-HMP:GMGH-843-MONOMER"/>
<proteinExistence type="predicted"/>
<dbReference type="PANTHER" id="PTHR36454">
    <property type="entry name" value="LMO2823 PROTEIN"/>
    <property type="match status" value="1"/>
</dbReference>
<protein>
    <recommendedName>
        <fullName evidence="3">PF06245 family protein</fullName>
    </recommendedName>
</protein>
<dbReference type="Proteomes" id="UP000006437">
    <property type="component" value="Unassembled WGS sequence"/>
</dbReference>
<accession>G9X384</accession>
<comment type="caution">
    <text evidence="1">The sequence shown here is derived from an EMBL/GenBank/DDBJ whole genome shotgun (WGS) entry which is preliminary data.</text>
</comment>
<evidence type="ECO:0000313" key="1">
    <source>
        <dbReference type="EMBL" id="EHL10626.1"/>
    </source>
</evidence>
<organism evidence="1 2">
    <name type="scientific">Peptoanaerobacter stomatis</name>
    <dbReference type="NCBI Taxonomy" id="796937"/>
    <lineage>
        <taxon>Bacteria</taxon>
        <taxon>Bacillati</taxon>
        <taxon>Bacillota</taxon>
        <taxon>Clostridia</taxon>
        <taxon>Peptostreptococcales</taxon>
        <taxon>Filifactoraceae</taxon>
        <taxon>Peptoanaerobacter</taxon>
    </lineage>
</organism>
<dbReference type="PANTHER" id="PTHR36454:SF1">
    <property type="entry name" value="DUF1015 DOMAIN-CONTAINING PROTEIN"/>
    <property type="match status" value="1"/>
</dbReference>
<gene>
    <name evidence="1" type="ORF">HMPREF9629_00841</name>
</gene>
<dbReference type="EMBL" id="AFZE01000057">
    <property type="protein sequence ID" value="EHL10626.1"/>
    <property type="molecule type" value="Genomic_DNA"/>
</dbReference>
<dbReference type="InterPro" id="IPR008323">
    <property type="entry name" value="UCP033563"/>
</dbReference>
<dbReference type="Pfam" id="PF06245">
    <property type="entry name" value="DUF1015"/>
    <property type="match status" value="1"/>
</dbReference>
<evidence type="ECO:0008006" key="3">
    <source>
        <dbReference type="Google" id="ProtNLM"/>
    </source>
</evidence>
<dbReference type="AlphaFoldDB" id="G9X384"/>